<dbReference type="Ensembl" id="ENSOMYT00000106189.2">
    <property type="protein sequence ID" value="ENSOMYP00000097777.2"/>
    <property type="gene ID" value="ENSOMYG00000044438.2"/>
</dbReference>
<dbReference type="InterPro" id="IPR036179">
    <property type="entry name" value="Ig-like_dom_sf"/>
</dbReference>
<keyword evidence="3" id="KW-0472">Membrane</keyword>
<dbReference type="GO" id="GO:0005886">
    <property type="term" value="C:plasma membrane"/>
    <property type="evidence" value="ECO:0007669"/>
    <property type="project" value="TreeGrafter"/>
</dbReference>
<evidence type="ECO:0000313" key="6">
    <source>
        <dbReference type="Proteomes" id="UP000694395"/>
    </source>
</evidence>
<protein>
    <recommendedName>
        <fullName evidence="4">Ig-like domain-containing protein</fullName>
    </recommendedName>
</protein>
<dbReference type="PANTHER" id="PTHR11860">
    <property type="entry name" value="POLYMERIC-IMMUNOGLOBULIN RECEPTOR"/>
    <property type="match status" value="1"/>
</dbReference>
<evidence type="ECO:0000256" key="3">
    <source>
        <dbReference type="ARBA" id="ARBA00023136"/>
    </source>
</evidence>
<proteinExistence type="predicted"/>
<keyword evidence="2" id="KW-0812">Transmembrane</keyword>
<reference evidence="5" key="3">
    <citation type="submission" date="2025-09" db="UniProtKB">
        <authorList>
            <consortium name="Ensembl"/>
        </authorList>
    </citation>
    <scope>IDENTIFICATION</scope>
</reference>
<dbReference type="InterPro" id="IPR013783">
    <property type="entry name" value="Ig-like_fold"/>
</dbReference>
<comment type="subcellular location">
    <subcellularLocation>
        <location evidence="1">Membrane</location>
    </subcellularLocation>
</comment>
<dbReference type="CDD" id="cd05716">
    <property type="entry name" value="IgV_pIgR_like"/>
    <property type="match status" value="1"/>
</dbReference>
<dbReference type="InterPro" id="IPR007110">
    <property type="entry name" value="Ig-like_dom"/>
</dbReference>
<dbReference type="Gene3D" id="1.10.10.10">
    <property type="entry name" value="Winged helix-like DNA-binding domain superfamily/Winged helix DNA-binding domain"/>
    <property type="match status" value="1"/>
</dbReference>
<organism evidence="5 6">
    <name type="scientific">Oncorhynchus mykiss</name>
    <name type="common">Rainbow trout</name>
    <name type="synonym">Salmo gairdneri</name>
    <dbReference type="NCBI Taxonomy" id="8022"/>
    <lineage>
        <taxon>Eukaryota</taxon>
        <taxon>Metazoa</taxon>
        <taxon>Chordata</taxon>
        <taxon>Craniata</taxon>
        <taxon>Vertebrata</taxon>
        <taxon>Euteleostomi</taxon>
        <taxon>Actinopterygii</taxon>
        <taxon>Neopterygii</taxon>
        <taxon>Teleostei</taxon>
        <taxon>Protacanthopterygii</taxon>
        <taxon>Salmoniformes</taxon>
        <taxon>Salmonidae</taxon>
        <taxon>Salmoninae</taxon>
        <taxon>Oncorhynchus</taxon>
    </lineage>
</organism>
<dbReference type="Pfam" id="PF07686">
    <property type="entry name" value="V-set"/>
    <property type="match status" value="2"/>
</dbReference>
<dbReference type="GO" id="GO:0004888">
    <property type="term" value="F:transmembrane signaling receptor activity"/>
    <property type="evidence" value="ECO:0007669"/>
    <property type="project" value="TreeGrafter"/>
</dbReference>
<evidence type="ECO:0000313" key="5">
    <source>
        <dbReference type="Ensembl" id="ENSOMYP00000097777.2"/>
    </source>
</evidence>
<dbReference type="Proteomes" id="UP000694395">
    <property type="component" value="Chromosome 1"/>
</dbReference>
<dbReference type="SMART" id="SM00406">
    <property type="entry name" value="IGv"/>
    <property type="match status" value="2"/>
</dbReference>
<sequence>IDKVSCFCALLIEVRYWLSYGVSTVSKVSVKTGNYITIPCRYDQRYIQYVKYWCQGDYWNSCSALVRTDQPKISGTVSISDDVTRRIFSVNMTDLQPEDSGYYWCAVETAGQDQNWIYDMTCYFSLGEFVSAPLCSGTPELYVDQQEVSGVEGGSVTVRCYYSNTVVKKWLWCKMGIYYVPLVGRYSGILDGTSVKSQQTIDHNNRHILTVTLNGLNMGDTGWYWCSRGDLQMPVHITVNQLTTTQSKIPKSTVGAIIRKWKTYKTTDNLPRSGLHARFPLVGSKLSQER</sequence>
<accession>A0A8C7WFX6</accession>
<dbReference type="AlphaFoldDB" id="A0A8C7WFX6"/>
<dbReference type="Gene3D" id="2.60.40.10">
    <property type="entry name" value="Immunoglobulins"/>
    <property type="match status" value="2"/>
</dbReference>
<name>A0A8C7WFX6_ONCMY</name>
<dbReference type="SMART" id="SM00409">
    <property type="entry name" value="IG"/>
    <property type="match status" value="2"/>
</dbReference>
<dbReference type="InterPro" id="IPR050671">
    <property type="entry name" value="CD300_family_receptors"/>
</dbReference>
<dbReference type="GeneTree" id="ENSGT00950000182977"/>
<dbReference type="InterPro" id="IPR013106">
    <property type="entry name" value="Ig_V-set"/>
</dbReference>
<dbReference type="InterPro" id="IPR003599">
    <property type="entry name" value="Ig_sub"/>
</dbReference>
<dbReference type="SUPFAM" id="SSF48726">
    <property type="entry name" value="Immunoglobulin"/>
    <property type="match status" value="2"/>
</dbReference>
<keyword evidence="6" id="KW-1185">Reference proteome</keyword>
<dbReference type="PROSITE" id="PS50835">
    <property type="entry name" value="IG_LIKE"/>
    <property type="match status" value="1"/>
</dbReference>
<dbReference type="InterPro" id="IPR036388">
    <property type="entry name" value="WH-like_DNA-bd_sf"/>
</dbReference>
<dbReference type="PANTHER" id="PTHR11860:SF87">
    <property type="entry name" value="CMRF35-LIKE MOLECULE 8"/>
    <property type="match status" value="1"/>
</dbReference>
<feature type="domain" description="Ig-like" evidence="4">
    <location>
        <begin position="139"/>
        <end position="226"/>
    </location>
</feature>
<evidence type="ECO:0000256" key="1">
    <source>
        <dbReference type="ARBA" id="ARBA00004370"/>
    </source>
</evidence>
<evidence type="ECO:0000256" key="2">
    <source>
        <dbReference type="ARBA" id="ARBA00022692"/>
    </source>
</evidence>
<reference evidence="5" key="2">
    <citation type="submission" date="2025-08" db="UniProtKB">
        <authorList>
            <consortium name="Ensembl"/>
        </authorList>
    </citation>
    <scope>IDENTIFICATION</scope>
</reference>
<evidence type="ECO:0000259" key="4">
    <source>
        <dbReference type="PROSITE" id="PS50835"/>
    </source>
</evidence>
<reference evidence="5" key="1">
    <citation type="submission" date="2020-07" db="EMBL/GenBank/DDBJ databases">
        <title>A long reads based de novo assembly of the rainbow trout Arlee double haploid line genome.</title>
        <authorList>
            <person name="Gao G."/>
            <person name="Palti Y."/>
        </authorList>
    </citation>
    <scope>NUCLEOTIDE SEQUENCE [LARGE SCALE GENOMIC DNA]</scope>
</reference>